<evidence type="ECO:0000256" key="2">
    <source>
        <dbReference type="ARBA" id="ARBA00004687"/>
    </source>
</evidence>
<feature type="transmembrane region" description="Helical" evidence="10">
    <location>
        <begin position="113"/>
        <end position="135"/>
    </location>
</feature>
<dbReference type="Pfam" id="PF04188">
    <property type="entry name" value="Mannosyl_trans2"/>
    <property type="match status" value="1"/>
</dbReference>
<gene>
    <name evidence="11" type="ORF">CLV67_113141</name>
</gene>
<evidence type="ECO:0000256" key="3">
    <source>
        <dbReference type="ARBA" id="ARBA00022502"/>
    </source>
</evidence>
<dbReference type="GO" id="GO:0004376">
    <property type="term" value="F:GPI mannosyltransferase activity"/>
    <property type="evidence" value="ECO:0007669"/>
    <property type="project" value="InterPro"/>
</dbReference>
<keyword evidence="9 10" id="KW-0472">Membrane</keyword>
<feature type="transmembrane region" description="Helical" evidence="10">
    <location>
        <begin position="147"/>
        <end position="164"/>
    </location>
</feature>
<dbReference type="AlphaFoldDB" id="A0A2T0K5Q8"/>
<dbReference type="InterPro" id="IPR007315">
    <property type="entry name" value="PIG-V/Gpi18"/>
</dbReference>
<feature type="transmembrane region" description="Helical" evidence="10">
    <location>
        <begin position="228"/>
        <end position="247"/>
    </location>
</feature>
<dbReference type="PANTHER" id="PTHR12468:SF2">
    <property type="entry name" value="GPI MANNOSYLTRANSFERASE 2"/>
    <property type="match status" value="1"/>
</dbReference>
<evidence type="ECO:0000256" key="8">
    <source>
        <dbReference type="ARBA" id="ARBA00022989"/>
    </source>
</evidence>
<evidence type="ECO:0000313" key="11">
    <source>
        <dbReference type="EMBL" id="PRX18307.1"/>
    </source>
</evidence>
<protein>
    <submittedName>
        <fullName evidence="11">Mannosyltransferase PIG-V</fullName>
    </submittedName>
</protein>
<evidence type="ECO:0000256" key="10">
    <source>
        <dbReference type="SAM" id="Phobius"/>
    </source>
</evidence>
<feature type="transmembrane region" description="Helical" evidence="10">
    <location>
        <begin position="323"/>
        <end position="342"/>
    </location>
</feature>
<comment type="pathway">
    <text evidence="2">Glycolipid biosynthesis; glycosylphosphatidylinositol-anchor biosynthesis.</text>
</comment>
<keyword evidence="5 11" id="KW-0808">Transferase</keyword>
<keyword evidence="7" id="KW-0256">Endoplasmic reticulum</keyword>
<sequence>MQSLTESTTFAAAPETPARRPWHAALRTAVTVWVVFTVAHLAVSALAWLPRAGAGAASPDLWTMVLGWNNWDAGHYVRIAESGYHLGPGFPAFFPLFPLLIHVVNAVAPGDGLVAALLVANAAAIGAFAVLHRLAEHEFGPPAARRATWYLAAFPMGFFLFIGYNESLFLLLAVGALYAGRRGHWWLAGALGALASATRLFGLLLMLPLAIEYLRQIDWQPRRIRAEVLALALVPLGVVAYSVYCAVELGDPLAFSVAQDEWGRRYTFPGGAWVTAVQQIDGDDLLGKATLGALVDAGTTLLALVLLALTVAGPWKFRRDQMYLVVQAGLTLLLLMSTEVGGRSMQSAARYAMEAVAILLVLARIGADRTADRVVLVTGVSLHAVFLAVFMAGTFLVA</sequence>
<evidence type="ECO:0000256" key="9">
    <source>
        <dbReference type="ARBA" id="ARBA00023136"/>
    </source>
</evidence>
<evidence type="ECO:0000256" key="1">
    <source>
        <dbReference type="ARBA" id="ARBA00004477"/>
    </source>
</evidence>
<accession>A0A2T0K5Q8</accession>
<evidence type="ECO:0000256" key="5">
    <source>
        <dbReference type="ARBA" id="ARBA00022679"/>
    </source>
</evidence>
<dbReference type="Proteomes" id="UP000239415">
    <property type="component" value="Unassembled WGS sequence"/>
</dbReference>
<evidence type="ECO:0000313" key="12">
    <source>
        <dbReference type="Proteomes" id="UP000239415"/>
    </source>
</evidence>
<evidence type="ECO:0000256" key="4">
    <source>
        <dbReference type="ARBA" id="ARBA00022676"/>
    </source>
</evidence>
<proteinExistence type="predicted"/>
<comment type="subcellular location">
    <subcellularLocation>
        <location evidence="1">Endoplasmic reticulum membrane</location>
        <topology evidence="1">Multi-pass membrane protein</topology>
    </subcellularLocation>
</comment>
<dbReference type="RefSeq" id="WP_106323971.1">
    <property type="nucleotide sequence ID" value="NZ_BOMO01000100.1"/>
</dbReference>
<keyword evidence="4 11" id="KW-0328">Glycosyltransferase</keyword>
<dbReference type="UniPathway" id="UPA00196"/>
<comment type="caution">
    <text evidence="11">The sequence shown here is derived from an EMBL/GenBank/DDBJ whole genome shotgun (WGS) entry which is preliminary data.</text>
</comment>
<feature type="transmembrane region" description="Helical" evidence="10">
    <location>
        <begin position="184"/>
        <end position="207"/>
    </location>
</feature>
<keyword evidence="3" id="KW-0337">GPI-anchor biosynthesis</keyword>
<feature type="transmembrane region" description="Helical" evidence="10">
    <location>
        <begin position="291"/>
        <end position="311"/>
    </location>
</feature>
<feature type="transmembrane region" description="Helical" evidence="10">
    <location>
        <begin position="348"/>
        <end position="367"/>
    </location>
</feature>
<dbReference type="GO" id="GO:0006506">
    <property type="term" value="P:GPI anchor biosynthetic process"/>
    <property type="evidence" value="ECO:0007669"/>
    <property type="project" value="UniProtKB-UniPathway"/>
</dbReference>
<evidence type="ECO:0000256" key="6">
    <source>
        <dbReference type="ARBA" id="ARBA00022692"/>
    </source>
</evidence>
<organism evidence="11 12">
    <name type="scientific">Actinoplanes italicus</name>
    <dbReference type="NCBI Taxonomy" id="113567"/>
    <lineage>
        <taxon>Bacteria</taxon>
        <taxon>Bacillati</taxon>
        <taxon>Actinomycetota</taxon>
        <taxon>Actinomycetes</taxon>
        <taxon>Micromonosporales</taxon>
        <taxon>Micromonosporaceae</taxon>
        <taxon>Actinoplanes</taxon>
    </lineage>
</organism>
<name>A0A2T0K5Q8_9ACTN</name>
<dbReference type="GO" id="GO:0016020">
    <property type="term" value="C:membrane"/>
    <property type="evidence" value="ECO:0007669"/>
    <property type="project" value="GOC"/>
</dbReference>
<dbReference type="GO" id="GO:0000009">
    <property type="term" value="F:alpha-1,6-mannosyltransferase activity"/>
    <property type="evidence" value="ECO:0007669"/>
    <property type="project" value="InterPro"/>
</dbReference>
<keyword evidence="12" id="KW-1185">Reference proteome</keyword>
<dbReference type="OrthoDB" id="151635at2"/>
<feature type="transmembrane region" description="Helical" evidence="10">
    <location>
        <begin position="30"/>
        <end position="49"/>
    </location>
</feature>
<keyword evidence="6 10" id="KW-0812">Transmembrane</keyword>
<feature type="transmembrane region" description="Helical" evidence="10">
    <location>
        <begin position="374"/>
        <end position="397"/>
    </location>
</feature>
<dbReference type="EMBL" id="PVMZ01000013">
    <property type="protein sequence ID" value="PRX18307.1"/>
    <property type="molecule type" value="Genomic_DNA"/>
</dbReference>
<dbReference type="GO" id="GO:0031501">
    <property type="term" value="C:mannosyltransferase complex"/>
    <property type="evidence" value="ECO:0007669"/>
    <property type="project" value="TreeGrafter"/>
</dbReference>
<dbReference type="PANTHER" id="PTHR12468">
    <property type="entry name" value="GPI MANNOSYLTRANSFERASE 2"/>
    <property type="match status" value="1"/>
</dbReference>
<evidence type="ECO:0000256" key="7">
    <source>
        <dbReference type="ARBA" id="ARBA00022824"/>
    </source>
</evidence>
<reference evidence="11 12" key="1">
    <citation type="submission" date="2018-03" db="EMBL/GenBank/DDBJ databases">
        <title>Genomic Encyclopedia of Archaeal and Bacterial Type Strains, Phase II (KMG-II): from individual species to whole genera.</title>
        <authorList>
            <person name="Goeker M."/>
        </authorList>
    </citation>
    <scope>NUCLEOTIDE SEQUENCE [LARGE SCALE GENOMIC DNA]</scope>
    <source>
        <strain evidence="11 12">DSM 43146</strain>
    </source>
</reference>
<keyword evidence="8 10" id="KW-1133">Transmembrane helix</keyword>